<feature type="domain" description="PDZ" evidence="12">
    <location>
        <begin position="108"/>
        <end position="191"/>
    </location>
</feature>
<comment type="similarity">
    <text evidence="3">Belongs to the peptidase M50B family.</text>
</comment>
<dbReference type="SUPFAM" id="SSF50156">
    <property type="entry name" value="PDZ domain-like"/>
    <property type="match status" value="1"/>
</dbReference>
<dbReference type="CDD" id="cd06163">
    <property type="entry name" value="S2P-M50_PDZ_RseP-like"/>
    <property type="match status" value="1"/>
</dbReference>
<evidence type="ECO:0000313" key="13">
    <source>
        <dbReference type="EMBL" id="PIS07934.1"/>
    </source>
</evidence>
<keyword evidence="7" id="KW-0862">Zinc</keyword>
<evidence type="ECO:0000256" key="6">
    <source>
        <dbReference type="ARBA" id="ARBA00022801"/>
    </source>
</evidence>
<dbReference type="Pfam" id="PF02163">
    <property type="entry name" value="Peptidase_M50"/>
    <property type="match status" value="1"/>
</dbReference>
<dbReference type="PANTHER" id="PTHR42837">
    <property type="entry name" value="REGULATOR OF SIGMA-E PROTEASE RSEP"/>
    <property type="match status" value="1"/>
</dbReference>
<evidence type="ECO:0000256" key="1">
    <source>
        <dbReference type="ARBA" id="ARBA00001947"/>
    </source>
</evidence>
<feature type="transmembrane region" description="Helical" evidence="11">
    <location>
        <begin position="330"/>
        <end position="349"/>
    </location>
</feature>
<dbReference type="InterPro" id="IPR008915">
    <property type="entry name" value="Peptidase_M50"/>
</dbReference>
<feature type="transmembrane region" description="Helical" evidence="11">
    <location>
        <begin position="6"/>
        <end position="32"/>
    </location>
</feature>
<dbReference type="Proteomes" id="UP000231382">
    <property type="component" value="Unassembled WGS sequence"/>
</dbReference>
<reference evidence="14" key="1">
    <citation type="submission" date="2017-09" db="EMBL/GenBank/DDBJ databases">
        <title>Depth-based differentiation of microbial function through sediment-hosted aquifers and enrichment of novel symbionts in the deep terrestrial subsurface.</title>
        <authorList>
            <person name="Probst A.J."/>
            <person name="Ladd B."/>
            <person name="Jarett J.K."/>
            <person name="Geller-Mcgrath D.E."/>
            <person name="Sieber C.M.K."/>
            <person name="Emerson J.B."/>
            <person name="Anantharaman K."/>
            <person name="Thomas B.C."/>
            <person name="Malmstrom R."/>
            <person name="Stieglmeier M."/>
            <person name="Klingl A."/>
            <person name="Woyke T."/>
            <person name="Ryan C.M."/>
            <person name="Banfield J.F."/>
        </authorList>
    </citation>
    <scope>NUCLEOTIDE SEQUENCE [LARGE SCALE GENOMIC DNA]</scope>
</reference>
<dbReference type="PANTHER" id="PTHR42837:SF2">
    <property type="entry name" value="MEMBRANE METALLOPROTEASE ARASP2, CHLOROPLASTIC-RELATED"/>
    <property type="match status" value="1"/>
</dbReference>
<proteinExistence type="inferred from homology"/>
<evidence type="ECO:0000259" key="12">
    <source>
        <dbReference type="SMART" id="SM00228"/>
    </source>
</evidence>
<evidence type="ECO:0000313" key="14">
    <source>
        <dbReference type="Proteomes" id="UP000231382"/>
    </source>
</evidence>
<evidence type="ECO:0000256" key="10">
    <source>
        <dbReference type="ARBA" id="ARBA00023136"/>
    </source>
</evidence>
<evidence type="ECO:0000256" key="3">
    <source>
        <dbReference type="ARBA" id="ARBA00007931"/>
    </source>
</evidence>
<dbReference type="EMBL" id="PEZW01000007">
    <property type="protein sequence ID" value="PIS07934.1"/>
    <property type="molecule type" value="Genomic_DNA"/>
</dbReference>
<dbReference type="GO" id="GO:0016020">
    <property type="term" value="C:membrane"/>
    <property type="evidence" value="ECO:0007669"/>
    <property type="project" value="UniProtKB-SubCell"/>
</dbReference>
<keyword evidence="10 11" id="KW-0472">Membrane</keyword>
<protein>
    <recommendedName>
        <fullName evidence="12">PDZ domain-containing protein</fullName>
    </recommendedName>
</protein>
<evidence type="ECO:0000256" key="7">
    <source>
        <dbReference type="ARBA" id="ARBA00022833"/>
    </source>
</evidence>
<keyword evidence="8 11" id="KW-1133">Transmembrane helix</keyword>
<feature type="transmembrane region" description="Helical" evidence="11">
    <location>
        <begin position="90"/>
        <end position="114"/>
    </location>
</feature>
<dbReference type="GO" id="GO:0004222">
    <property type="term" value="F:metalloendopeptidase activity"/>
    <property type="evidence" value="ECO:0007669"/>
    <property type="project" value="InterPro"/>
</dbReference>
<dbReference type="InterPro" id="IPR036034">
    <property type="entry name" value="PDZ_sf"/>
</dbReference>
<sequence length="358" mass="38586">MLITIIAFIIVLGILVLVHEFGHFITAKLAGVKVLEFSIGFPPRIFSWKRGETKYVIGALPFGGYVQMLGEDSASKDPRAYNNATPGKRIIIGIAGVLMNIILAWVLLSIGFMIGMTPLATPSSQIGGTEIKPQIFVVQVEKDSVAEKAGIKVGDQLLGTSQSSFLDLSSVSNFTKTNAGQTVSLKIKGEDKSTTTKQVSLPSGKDAPLGVGLIDQGIVKVAWYKAPGAAIREAYEVVKYTFTFLGSFFRQLFTTASISNQVGGPVAIYNMSGSAARAGAVVFLQFIAMLSLNLALINILPFPALDGGRVLFTILEKIFGKRIVKEEVEGLIHTIGFALLILLMLAITYKDIVKLFHR</sequence>
<accession>A0A2H0W7E3</accession>
<comment type="cofactor">
    <cofactor evidence="1">
        <name>Zn(2+)</name>
        <dbReference type="ChEBI" id="CHEBI:29105"/>
    </cofactor>
</comment>
<keyword evidence="9" id="KW-0482">Metalloprotease</keyword>
<keyword evidence="4" id="KW-0645">Protease</keyword>
<evidence type="ECO:0000256" key="9">
    <source>
        <dbReference type="ARBA" id="ARBA00023049"/>
    </source>
</evidence>
<dbReference type="InterPro" id="IPR004387">
    <property type="entry name" value="Pept_M50_Zn"/>
</dbReference>
<evidence type="ECO:0000256" key="2">
    <source>
        <dbReference type="ARBA" id="ARBA00004141"/>
    </source>
</evidence>
<gene>
    <name evidence="13" type="ORF">COT78_00830</name>
</gene>
<dbReference type="GO" id="GO:0006508">
    <property type="term" value="P:proteolysis"/>
    <property type="evidence" value="ECO:0007669"/>
    <property type="project" value="UniProtKB-KW"/>
</dbReference>
<dbReference type="SMART" id="SM00228">
    <property type="entry name" value="PDZ"/>
    <property type="match status" value="1"/>
</dbReference>
<organism evidence="13 14">
    <name type="scientific">Candidatus Berkelbacteria bacterium CG10_big_fil_rev_8_21_14_0_10_43_13</name>
    <dbReference type="NCBI Taxonomy" id="1974514"/>
    <lineage>
        <taxon>Bacteria</taxon>
        <taxon>Candidatus Berkelbacteria</taxon>
    </lineage>
</organism>
<evidence type="ECO:0000256" key="4">
    <source>
        <dbReference type="ARBA" id="ARBA00022670"/>
    </source>
</evidence>
<feature type="transmembrane region" description="Helical" evidence="11">
    <location>
        <begin position="278"/>
        <end position="300"/>
    </location>
</feature>
<keyword evidence="6" id="KW-0378">Hydrolase</keyword>
<comment type="subcellular location">
    <subcellularLocation>
        <location evidence="2">Membrane</location>
        <topology evidence="2">Multi-pass membrane protein</topology>
    </subcellularLocation>
</comment>
<name>A0A2H0W7E3_9BACT</name>
<keyword evidence="5 11" id="KW-0812">Transmembrane</keyword>
<evidence type="ECO:0000256" key="8">
    <source>
        <dbReference type="ARBA" id="ARBA00022989"/>
    </source>
</evidence>
<dbReference type="InterPro" id="IPR001478">
    <property type="entry name" value="PDZ"/>
</dbReference>
<evidence type="ECO:0000256" key="5">
    <source>
        <dbReference type="ARBA" id="ARBA00022692"/>
    </source>
</evidence>
<dbReference type="Gene3D" id="2.30.42.10">
    <property type="match status" value="1"/>
</dbReference>
<evidence type="ECO:0000256" key="11">
    <source>
        <dbReference type="SAM" id="Phobius"/>
    </source>
</evidence>
<dbReference type="AlphaFoldDB" id="A0A2H0W7E3"/>
<comment type="caution">
    <text evidence="13">The sequence shown here is derived from an EMBL/GenBank/DDBJ whole genome shotgun (WGS) entry which is preliminary data.</text>
</comment>